<keyword evidence="3" id="KW-0677">Repeat</keyword>
<dbReference type="PROSITE" id="PS50835">
    <property type="entry name" value="IG_LIKE"/>
    <property type="match status" value="1"/>
</dbReference>
<dbReference type="InterPro" id="IPR003598">
    <property type="entry name" value="Ig_sub2"/>
</dbReference>
<keyword evidence="6" id="KW-0472">Membrane</keyword>
<evidence type="ECO:0000259" key="8">
    <source>
        <dbReference type="PROSITE" id="PS50835"/>
    </source>
</evidence>
<feature type="region of interest" description="Disordered" evidence="5">
    <location>
        <begin position="651"/>
        <end position="686"/>
    </location>
</feature>
<dbReference type="InterPro" id="IPR000483">
    <property type="entry name" value="Cys-rich_flank_reg_C"/>
</dbReference>
<feature type="region of interest" description="Disordered" evidence="5">
    <location>
        <begin position="495"/>
        <end position="528"/>
    </location>
</feature>
<dbReference type="AlphaFoldDB" id="A0AAJ7SG90"/>
<reference evidence="10" key="1">
    <citation type="submission" date="2025-08" db="UniProtKB">
        <authorList>
            <consortium name="RefSeq"/>
        </authorList>
    </citation>
    <scope>IDENTIFICATION</scope>
</reference>
<dbReference type="SMART" id="SM00369">
    <property type="entry name" value="LRR_TYP"/>
    <property type="match status" value="5"/>
</dbReference>
<proteinExistence type="predicted"/>
<evidence type="ECO:0000256" key="5">
    <source>
        <dbReference type="SAM" id="MobiDB-lite"/>
    </source>
</evidence>
<keyword evidence="6" id="KW-1133">Transmembrane helix</keyword>
<dbReference type="GeneID" id="100906421"/>
<keyword evidence="4" id="KW-1015">Disulfide bond</keyword>
<evidence type="ECO:0000313" key="10">
    <source>
        <dbReference type="RefSeq" id="XP_028968181.1"/>
    </source>
</evidence>
<dbReference type="Gene3D" id="2.60.40.10">
    <property type="entry name" value="Immunoglobulins"/>
    <property type="match status" value="1"/>
</dbReference>
<evidence type="ECO:0000256" key="7">
    <source>
        <dbReference type="SAM" id="SignalP"/>
    </source>
</evidence>
<dbReference type="SMART" id="SM00082">
    <property type="entry name" value="LRRCT"/>
    <property type="match status" value="1"/>
</dbReference>
<dbReference type="InterPro" id="IPR036179">
    <property type="entry name" value="Ig-like_dom_sf"/>
</dbReference>
<accession>A0AAJ7SG90</accession>
<feature type="compositionally biased region" description="Basic and acidic residues" evidence="5">
    <location>
        <begin position="656"/>
        <end position="665"/>
    </location>
</feature>
<dbReference type="InterPro" id="IPR013783">
    <property type="entry name" value="Ig-like_fold"/>
</dbReference>
<keyword evidence="2 7" id="KW-0732">Signal</keyword>
<dbReference type="InterPro" id="IPR032675">
    <property type="entry name" value="LRR_dom_sf"/>
</dbReference>
<keyword evidence="6" id="KW-0812">Transmembrane</keyword>
<keyword evidence="1" id="KW-0433">Leucine-rich repeat</keyword>
<dbReference type="PANTHER" id="PTHR24366">
    <property type="entry name" value="IG(IMMUNOGLOBULIN) AND LRR(LEUCINE RICH REPEAT) DOMAINS"/>
    <property type="match status" value="1"/>
</dbReference>
<evidence type="ECO:0000256" key="1">
    <source>
        <dbReference type="ARBA" id="ARBA00022614"/>
    </source>
</evidence>
<dbReference type="InterPro" id="IPR003591">
    <property type="entry name" value="Leu-rich_rpt_typical-subtyp"/>
</dbReference>
<organism evidence="9 10">
    <name type="scientific">Galendromus occidentalis</name>
    <name type="common">western predatory mite</name>
    <dbReference type="NCBI Taxonomy" id="34638"/>
    <lineage>
        <taxon>Eukaryota</taxon>
        <taxon>Metazoa</taxon>
        <taxon>Ecdysozoa</taxon>
        <taxon>Arthropoda</taxon>
        <taxon>Chelicerata</taxon>
        <taxon>Arachnida</taxon>
        <taxon>Acari</taxon>
        <taxon>Parasitiformes</taxon>
        <taxon>Mesostigmata</taxon>
        <taxon>Gamasina</taxon>
        <taxon>Phytoseioidea</taxon>
        <taxon>Phytoseiidae</taxon>
        <taxon>Typhlodrominae</taxon>
        <taxon>Galendromus</taxon>
    </lineage>
</organism>
<dbReference type="Pfam" id="PF13855">
    <property type="entry name" value="LRR_8"/>
    <property type="match status" value="1"/>
</dbReference>
<feature type="region of interest" description="Disordered" evidence="5">
    <location>
        <begin position="599"/>
        <end position="631"/>
    </location>
</feature>
<dbReference type="CDD" id="cd00096">
    <property type="entry name" value="Ig"/>
    <property type="match status" value="1"/>
</dbReference>
<protein>
    <submittedName>
        <fullName evidence="10">Leucine-rich repeat-containing protein 4C-like</fullName>
    </submittedName>
</protein>
<dbReference type="SUPFAM" id="SSF48726">
    <property type="entry name" value="Immunoglobulin"/>
    <property type="match status" value="1"/>
</dbReference>
<dbReference type="KEGG" id="goe:100906421"/>
<evidence type="ECO:0000256" key="4">
    <source>
        <dbReference type="ARBA" id="ARBA00023157"/>
    </source>
</evidence>
<dbReference type="SMART" id="SM00409">
    <property type="entry name" value="IG"/>
    <property type="match status" value="1"/>
</dbReference>
<dbReference type="PANTHER" id="PTHR24366:SF140">
    <property type="entry name" value="IP22191P"/>
    <property type="match status" value="1"/>
</dbReference>
<dbReference type="Gene3D" id="3.80.10.10">
    <property type="entry name" value="Ribonuclease Inhibitor"/>
    <property type="match status" value="2"/>
</dbReference>
<name>A0AAJ7SG90_9ACAR</name>
<dbReference type="SUPFAM" id="SSF52058">
    <property type="entry name" value="L domain-like"/>
    <property type="match status" value="1"/>
</dbReference>
<feature type="compositionally biased region" description="Low complexity" evidence="5">
    <location>
        <begin position="506"/>
        <end position="528"/>
    </location>
</feature>
<feature type="region of interest" description="Disordered" evidence="5">
    <location>
        <begin position="429"/>
        <end position="455"/>
    </location>
</feature>
<keyword evidence="9" id="KW-1185">Reference proteome</keyword>
<dbReference type="InterPro" id="IPR007110">
    <property type="entry name" value="Ig-like_dom"/>
</dbReference>
<evidence type="ECO:0000256" key="6">
    <source>
        <dbReference type="SAM" id="Phobius"/>
    </source>
</evidence>
<dbReference type="PROSITE" id="PS51450">
    <property type="entry name" value="LRR"/>
    <property type="match status" value="1"/>
</dbReference>
<feature type="domain" description="Ig-like" evidence="8">
    <location>
        <begin position="273"/>
        <end position="375"/>
    </location>
</feature>
<gene>
    <name evidence="10" type="primary">LOC100906421</name>
</gene>
<dbReference type="InterPro" id="IPR003599">
    <property type="entry name" value="Ig_sub"/>
</dbReference>
<feature type="signal peptide" evidence="7">
    <location>
        <begin position="1"/>
        <end position="22"/>
    </location>
</feature>
<evidence type="ECO:0000256" key="3">
    <source>
        <dbReference type="ARBA" id="ARBA00022737"/>
    </source>
</evidence>
<dbReference type="InterPro" id="IPR001611">
    <property type="entry name" value="Leu-rich_rpt"/>
</dbReference>
<evidence type="ECO:0000256" key="2">
    <source>
        <dbReference type="ARBA" id="ARBA00022729"/>
    </source>
</evidence>
<dbReference type="Proteomes" id="UP000694867">
    <property type="component" value="Unplaced"/>
</dbReference>
<dbReference type="Pfam" id="PF13927">
    <property type="entry name" value="Ig_3"/>
    <property type="match status" value="1"/>
</dbReference>
<evidence type="ECO:0000313" key="9">
    <source>
        <dbReference type="Proteomes" id="UP000694867"/>
    </source>
</evidence>
<feature type="chain" id="PRO_5042479006" evidence="7">
    <location>
        <begin position="23"/>
        <end position="686"/>
    </location>
</feature>
<feature type="transmembrane region" description="Helical" evidence="6">
    <location>
        <begin position="390"/>
        <end position="412"/>
    </location>
</feature>
<sequence>MPSWWALLQVLGVLLLTGETTSIALPAYTDEECAKGCTCKWSSGKQTAECGHQQLESVPDGLNVETQVLNISANPLQSLKSREFYSKSYSNLQRIYASRCHISQIADDAFHLLTNLVELDLSGNDLTSVPTRALSDCSALRRLSLSHNPIQVLHDDAFRGLIRLGTLELNFCQLHSIETMAFRGLRGLEFLRMAHNLLTRIPSAALTDHLPPQLYGVNLEENPWVCDCEMRQVRQWMIDNNMPLSAPPKCASPSRLQGISWSALDMDDFACAPEVSSIDASATAVELENATLRCEVDSTPPSSTSIQWSINGRPIRNMSVISFGRQLYVIHEEESLRRLKTSVLTIVNVFMKDSGTYLCSASNRAGNVSAMSTLFVQPREEFGTLTAAEIVGVILGFLLTIIVLVGAVYMVMQQYARYCEERAASAAHDGSRRKYPSASNGTNHESSSRGAKSSKASLENLKAKASYETMVSLGKDNHVGVDLVNSAAKPFTELGSCSPSERHVISSNESAPGSSSGIASSTTSASDSMQMISAPGRTAKEPSSSSGCPVTGVETLRSMSPSSVKLSSFEKNNASLVNAIASELEEKIANRVIENLNLRNRQKQPSSPKPEVVPEEANEDVPPPAPQCAKDYPDEYVALKVSARVVANVQANPLHNLERQSRDSPDEGLGDEREYETEHEEAVNVA</sequence>
<dbReference type="SMART" id="SM00408">
    <property type="entry name" value="IGc2"/>
    <property type="match status" value="1"/>
</dbReference>
<dbReference type="FunFam" id="3.80.10.10:FF:000082">
    <property type="entry name" value="Leucine-rich repeat-containing 24"/>
    <property type="match status" value="1"/>
</dbReference>
<feature type="compositionally biased region" description="Acidic residues" evidence="5">
    <location>
        <begin position="666"/>
        <end position="679"/>
    </location>
</feature>
<dbReference type="RefSeq" id="XP_028968181.1">
    <property type="nucleotide sequence ID" value="XM_029112348.1"/>
</dbReference>